<gene>
    <name evidence="3" type="ORF">ORAREDHAP_LOCUS6690</name>
</gene>
<accession>A0A6J5WAN8</accession>
<protein>
    <recommendedName>
        <fullName evidence="5">Beta-glucosidase</fullName>
    </recommendedName>
</protein>
<evidence type="ECO:0000313" key="4">
    <source>
        <dbReference type="Proteomes" id="UP000507245"/>
    </source>
</evidence>
<keyword evidence="4" id="KW-1185">Reference proteome</keyword>
<dbReference type="GO" id="GO:0008422">
    <property type="term" value="F:beta-glucosidase activity"/>
    <property type="evidence" value="ECO:0007669"/>
    <property type="project" value="TreeGrafter"/>
</dbReference>
<dbReference type="InterPro" id="IPR017853">
    <property type="entry name" value="GH"/>
</dbReference>
<evidence type="ECO:0000256" key="2">
    <source>
        <dbReference type="RuleBase" id="RU003690"/>
    </source>
</evidence>
<organism evidence="3 4">
    <name type="scientific">Prunus armeniaca</name>
    <name type="common">Apricot</name>
    <name type="synonym">Armeniaca vulgaris</name>
    <dbReference type="NCBI Taxonomy" id="36596"/>
    <lineage>
        <taxon>Eukaryota</taxon>
        <taxon>Viridiplantae</taxon>
        <taxon>Streptophyta</taxon>
        <taxon>Embryophyta</taxon>
        <taxon>Tracheophyta</taxon>
        <taxon>Spermatophyta</taxon>
        <taxon>Magnoliopsida</taxon>
        <taxon>eudicotyledons</taxon>
        <taxon>Gunneridae</taxon>
        <taxon>Pentapetalae</taxon>
        <taxon>rosids</taxon>
        <taxon>fabids</taxon>
        <taxon>Rosales</taxon>
        <taxon>Rosaceae</taxon>
        <taxon>Amygdaloideae</taxon>
        <taxon>Amygdaleae</taxon>
        <taxon>Prunus</taxon>
    </lineage>
</organism>
<dbReference type="Pfam" id="PF00232">
    <property type="entry name" value="Glyco_hydro_1"/>
    <property type="match status" value="2"/>
</dbReference>
<dbReference type="InterPro" id="IPR001360">
    <property type="entry name" value="Glyco_hydro_1"/>
</dbReference>
<dbReference type="GO" id="GO:0005975">
    <property type="term" value="P:carbohydrate metabolic process"/>
    <property type="evidence" value="ECO:0007669"/>
    <property type="project" value="InterPro"/>
</dbReference>
<proteinExistence type="inferred from homology"/>
<reference evidence="4" key="1">
    <citation type="journal article" date="2020" name="Genome Biol.">
        <title>Gamete binning: chromosome-level and haplotype-resolved genome assembly enabled by high-throughput single-cell sequencing of gamete genomes.</title>
        <authorList>
            <person name="Campoy J.A."/>
            <person name="Sun H."/>
            <person name="Goel M."/>
            <person name="Jiao W.-B."/>
            <person name="Folz-Donahue K."/>
            <person name="Wang N."/>
            <person name="Rubio M."/>
            <person name="Liu C."/>
            <person name="Kukat C."/>
            <person name="Ruiz D."/>
            <person name="Huettel B."/>
            <person name="Schneeberger K."/>
        </authorList>
    </citation>
    <scope>NUCLEOTIDE SEQUENCE [LARGE SCALE GENOMIC DNA]</scope>
    <source>
        <strain evidence="4">cv. Rojo Pasion</strain>
    </source>
</reference>
<evidence type="ECO:0008006" key="5">
    <source>
        <dbReference type="Google" id="ProtNLM"/>
    </source>
</evidence>
<dbReference type="EMBL" id="CAEKKB010000001">
    <property type="protein sequence ID" value="CAB4295348.1"/>
    <property type="molecule type" value="Genomic_DNA"/>
</dbReference>
<dbReference type="OrthoDB" id="65569at2759"/>
<dbReference type="PANTHER" id="PTHR10353:SF302">
    <property type="entry name" value="BETA-GLUCOSIDASE 40"/>
    <property type="match status" value="1"/>
</dbReference>
<evidence type="ECO:0000313" key="3">
    <source>
        <dbReference type="EMBL" id="CAB4295348.1"/>
    </source>
</evidence>
<name>A0A6J5WAN8_PRUAR</name>
<sequence length="282" mass="31843">MKDMGMDAYRFSISWTRIFPNGTGQINQAGIDHYHSLIDALLSKGIEPYVTLHWDLPQALQNGFLNPQIIQDYATYIETCFQNFGDRVKHWITFNEPHTVATQAYDLGVHAPGSQNRMDQLGPHLMLCGMNQKQTPQKTLKQLKEPKIFSLADYPSSKKSKVGSRLPTFNKSEATLIKGSLDFVGINQYTTYFSRSNAAGGVSGDDYLSDDDFFNCWLLTEDDLCLVSTFTKDGRPIGDHGMRKLMNYIKQKYSNPPVFITENGMDDPNNQFISLQDALNEG</sequence>
<dbReference type="AlphaFoldDB" id="A0A6J5WAN8"/>
<dbReference type="PANTHER" id="PTHR10353">
    <property type="entry name" value="GLYCOSYL HYDROLASE"/>
    <property type="match status" value="1"/>
</dbReference>
<comment type="similarity">
    <text evidence="1 2">Belongs to the glycosyl hydrolase 1 family.</text>
</comment>
<evidence type="ECO:0000256" key="1">
    <source>
        <dbReference type="ARBA" id="ARBA00010838"/>
    </source>
</evidence>
<dbReference type="Proteomes" id="UP000507245">
    <property type="component" value="Unassembled WGS sequence"/>
</dbReference>
<dbReference type="SUPFAM" id="SSF51445">
    <property type="entry name" value="(Trans)glycosidases"/>
    <property type="match status" value="1"/>
</dbReference>
<dbReference type="Gene3D" id="3.20.20.80">
    <property type="entry name" value="Glycosidases"/>
    <property type="match status" value="2"/>
</dbReference>